<proteinExistence type="predicted"/>
<protein>
    <submittedName>
        <fullName evidence="4">PEP-CTERM sorting domain-containing protein</fullName>
    </submittedName>
</protein>
<reference evidence="4 5" key="1">
    <citation type="submission" date="2018-01" db="EMBL/GenBank/DDBJ databases">
        <title>Draft genome sequence of Paucibacter aquatile CR182 isolated from freshwater of the Nakdong River.</title>
        <authorList>
            <person name="Choi A."/>
            <person name="Chung E.J."/>
        </authorList>
    </citation>
    <scope>NUCLEOTIDE SEQUENCE [LARGE SCALE GENOMIC DNA]</scope>
    <source>
        <strain evidence="4 5">CR182</strain>
    </source>
</reference>
<accession>A0A2N8KWX2</accession>
<keyword evidence="1" id="KW-0732">Signal</keyword>
<organism evidence="4 5">
    <name type="scientific">Kinneretia aquatilis</name>
    <dbReference type="NCBI Taxonomy" id="2070761"/>
    <lineage>
        <taxon>Bacteria</taxon>
        <taxon>Pseudomonadati</taxon>
        <taxon>Pseudomonadota</taxon>
        <taxon>Betaproteobacteria</taxon>
        <taxon>Burkholderiales</taxon>
        <taxon>Sphaerotilaceae</taxon>
        <taxon>Roseateles</taxon>
    </lineage>
</organism>
<feature type="signal peptide" evidence="1">
    <location>
        <begin position="1"/>
        <end position="31"/>
    </location>
</feature>
<dbReference type="OrthoDB" id="8591592at2"/>
<evidence type="ECO:0000256" key="1">
    <source>
        <dbReference type="SAM" id="SignalP"/>
    </source>
</evidence>
<evidence type="ECO:0000259" key="2">
    <source>
        <dbReference type="Pfam" id="PF07589"/>
    </source>
</evidence>
<gene>
    <name evidence="4" type="ORF">C1O66_10800</name>
</gene>
<dbReference type="NCBIfam" id="TIGR02595">
    <property type="entry name" value="PEP_CTERM"/>
    <property type="match status" value="1"/>
</dbReference>
<dbReference type="Pfam" id="PF07589">
    <property type="entry name" value="PEP-CTERM"/>
    <property type="match status" value="1"/>
</dbReference>
<name>A0A2N8KWX2_9BURK</name>
<dbReference type="EMBL" id="POSP01000003">
    <property type="protein sequence ID" value="PND37967.1"/>
    <property type="molecule type" value="Genomic_DNA"/>
</dbReference>
<dbReference type="Pfam" id="PF20597">
    <property type="entry name" value="pAdhesive_15"/>
    <property type="match status" value="1"/>
</dbReference>
<dbReference type="NCBIfam" id="TIGR04215">
    <property type="entry name" value="choice_anch_A"/>
    <property type="match status" value="1"/>
</dbReference>
<feature type="domain" description="Choice-of-anchor A" evidence="3">
    <location>
        <begin position="36"/>
        <end position="306"/>
    </location>
</feature>
<evidence type="ECO:0000259" key="3">
    <source>
        <dbReference type="Pfam" id="PF20597"/>
    </source>
</evidence>
<dbReference type="InterPro" id="IPR013424">
    <property type="entry name" value="Ice-binding_C"/>
</dbReference>
<dbReference type="InterPro" id="IPR026588">
    <property type="entry name" value="Choice_anch_A"/>
</dbReference>
<sequence>MMKTNSLRTISGIKLVSAVATLLLMAGSAQASVIDLGPASGYSGFFFGNVNAASDVEGRLAVGGNLTGGFDIGYRNAYGSTQPSLVVKGGVSLTNSSGGPAGTVYNGPNTDIDTNAGIGPSEASWVPGALNFGQIVYGSSLTARDWQYGSAVQNASYLDFGAAKTQLSSLSTQLASLSANGSFQALPGSGGLKLTGDGSDNPQVFNLGNTSLATTITLENVKAGAHVIINSTLSNVVLSGDYGGHQVNSSDALAQHRDRILYNFSNATSLNVASFINGSVLAVKADVIGSGHLEGTLIANSLSAGPNGRLELGYEPFVPTTPVPEPASVALMLAGLGAIGLFSRRRSQAQA</sequence>
<dbReference type="AlphaFoldDB" id="A0A2N8KWX2"/>
<feature type="domain" description="Ice-binding protein C-terminal" evidence="2">
    <location>
        <begin position="322"/>
        <end position="346"/>
    </location>
</feature>
<dbReference type="Proteomes" id="UP000235916">
    <property type="component" value="Unassembled WGS sequence"/>
</dbReference>
<evidence type="ECO:0000313" key="4">
    <source>
        <dbReference type="EMBL" id="PND37967.1"/>
    </source>
</evidence>
<evidence type="ECO:0000313" key="5">
    <source>
        <dbReference type="Proteomes" id="UP000235916"/>
    </source>
</evidence>
<feature type="chain" id="PRO_5014660159" evidence="1">
    <location>
        <begin position="32"/>
        <end position="351"/>
    </location>
</feature>
<keyword evidence="5" id="KW-1185">Reference proteome</keyword>
<comment type="caution">
    <text evidence="4">The sequence shown here is derived from an EMBL/GenBank/DDBJ whole genome shotgun (WGS) entry which is preliminary data.</text>
</comment>